<proteinExistence type="inferred from homology"/>
<dbReference type="GO" id="GO:0034975">
    <property type="term" value="P:protein folding in endoplasmic reticulum"/>
    <property type="evidence" value="ECO:0007669"/>
    <property type="project" value="TreeGrafter"/>
</dbReference>
<keyword evidence="4 8" id="KW-0812">Transmembrane</keyword>
<dbReference type="Proteomes" id="UP000239649">
    <property type="component" value="Unassembled WGS sequence"/>
</dbReference>
<protein>
    <recommendedName>
        <fullName evidence="3 7">ER membrane protein complex subunit 3</fullName>
    </recommendedName>
</protein>
<comment type="subcellular location">
    <subcellularLocation>
        <location evidence="1">Membrane</location>
        <topology evidence="1">Multi-pass membrane protein</topology>
    </subcellularLocation>
</comment>
<feature type="transmembrane region" description="Helical" evidence="8">
    <location>
        <begin position="171"/>
        <end position="194"/>
    </location>
</feature>
<dbReference type="InterPro" id="IPR008568">
    <property type="entry name" value="EMC3"/>
</dbReference>
<name>A0A2P6V5Z6_9CHLO</name>
<evidence type="ECO:0000256" key="8">
    <source>
        <dbReference type="SAM" id="Phobius"/>
    </source>
</evidence>
<dbReference type="Pfam" id="PF01956">
    <property type="entry name" value="EMC3_TMCO1"/>
    <property type="match status" value="1"/>
</dbReference>
<evidence type="ECO:0000256" key="7">
    <source>
        <dbReference type="PIRNR" id="PIRNR010045"/>
    </source>
</evidence>
<comment type="caution">
    <text evidence="9">The sequence shown here is derived from an EMBL/GenBank/DDBJ whole genome shotgun (WGS) entry which is preliminary data.</text>
</comment>
<dbReference type="PANTHER" id="PTHR13116">
    <property type="entry name" value="ER MEMBRANE PROTEIN COMPLEX SUBUNIT 3"/>
    <property type="match status" value="1"/>
</dbReference>
<evidence type="ECO:0000256" key="3">
    <source>
        <dbReference type="ARBA" id="ARBA00020822"/>
    </source>
</evidence>
<dbReference type="STRING" id="554055.A0A2P6V5Z6"/>
<comment type="similarity">
    <text evidence="2 7">Belongs to the EMC3 family.</text>
</comment>
<dbReference type="InterPro" id="IPR002809">
    <property type="entry name" value="EMC3/TMCO1"/>
</dbReference>
<dbReference type="PANTHER" id="PTHR13116:SF5">
    <property type="entry name" value="ER MEMBRANE PROTEIN COMPLEX SUBUNIT 3"/>
    <property type="match status" value="1"/>
</dbReference>
<evidence type="ECO:0000256" key="1">
    <source>
        <dbReference type="ARBA" id="ARBA00004141"/>
    </source>
</evidence>
<dbReference type="PIRSF" id="PIRSF010045">
    <property type="entry name" value="DUF850_TM_euk"/>
    <property type="match status" value="1"/>
</dbReference>
<evidence type="ECO:0000313" key="10">
    <source>
        <dbReference type="Proteomes" id="UP000239649"/>
    </source>
</evidence>
<feature type="transmembrane region" description="Helical" evidence="8">
    <location>
        <begin position="12"/>
        <end position="30"/>
    </location>
</feature>
<sequence length="263" mass="29431">MVVQELVLDREVRNWVLLPLTACVLLMQLLRQYVSQLFTGSKQPPANAEKAAAEARGKMAVARSTLLRANGSFLPEPAFRQRKAFFAAKDTGVLNEKVEATNMQEMMMTNPDMMQGMMRQQLTGLVPQLALGAMVNFFFSGFILGRVPFALSPKFRMMLQRGIDLPSLDPSYFTSLSYCILLLFGLRGVMMLMFREKAINDAQQMMAMQQQMNPMANPMGFDAEKAFAAERAALGLVEHRWRLEGSEARAAKVLRQQAAHAGK</sequence>
<evidence type="ECO:0000256" key="6">
    <source>
        <dbReference type="ARBA" id="ARBA00023136"/>
    </source>
</evidence>
<dbReference type="AlphaFoldDB" id="A0A2P6V5Z6"/>
<dbReference type="SMART" id="SM01415">
    <property type="entry name" value="DUF106"/>
    <property type="match status" value="1"/>
</dbReference>
<dbReference type="EMBL" id="LHPF02000026">
    <property type="protein sequence ID" value="PSC69515.1"/>
    <property type="molecule type" value="Genomic_DNA"/>
</dbReference>
<evidence type="ECO:0000256" key="4">
    <source>
        <dbReference type="ARBA" id="ARBA00022692"/>
    </source>
</evidence>
<keyword evidence="5 8" id="KW-1133">Transmembrane helix</keyword>
<reference evidence="9 10" key="1">
    <citation type="journal article" date="2018" name="Plant J.">
        <title>Genome sequences of Chlorella sorokiniana UTEX 1602 and Micractinium conductrix SAG 241.80: implications to maltose excretion by a green alga.</title>
        <authorList>
            <person name="Arriola M.B."/>
            <person name="Velmurugan N."/>
            <person name="Zhang Y."/>
            <person name="Plunkett M.H."/>
            <person name="Hondzo H."/>
            <person name="Barney B.M."/>
        </authorList>
    </citation>
    <scope>NUCLEOTIDE SEQUENCE [LARGE SCALE GENOMIC DNA]</scope>
    <source>
        <strain evidence="9 10">SAG 241.80</strain>
    </source>
</reference>
<organism evidence="9 10">
    <name type="scientific">Micractinium conductrix</name>
    <dbReference type="NCBI Taxonomy" id="554055"/>
    <lineage>
        <taxon>Eukaryota</taxon>
        <taxon>Viridiplantae</taxon>
        <taxon>Chlorophyta</taxon>
        <taxon>core chlorophytes</taxon>
        <taxon>Trebouxiophyceae</taxon>
        <taxon>Chlorellales</taxon>
        <taxon>Chlorellaceae</taxon>
        <taxon>Chlorella clade</taxon>
        <taxon>Micractinium</taxon>
    </lineage>
</organism>
<evidence type="ECO:0000256" key="5">
    <source>
        <dbReference type="ARBA" id="ARBA00022989"/>
    </source>
</evidence>
<feature type="transmembrane region" description="Helical" evidence="8">
    <location>
        <begin position="129"/>
        <end position="151"/>
    </location>
</feature>
<keyword evidence="6 8" id="KW-0472">Membrane</keyword>
<keyword evidence="10" id="KW-1185">Reference proteome</keyword>
<gene>
    <name evidence="9" type="ORF">C2E20_7032</name>
</gene>
<evidence type="ECO:0000256" key="2">
    <source>
        <dbReference type="ARBA" id="ARBA00005376"/>
    </source>
</evidence>
<dbReference type="OrthoDB" id="6745403at2759"/>
<accession>A0A2P6V5Z6</accession>
<dbReference type="GO" id="GO:0072546">
    <property type="term" value="C:EMC complex"/>
    <property type="evidence" value="ECO:0007669"/>
    <property type="project" value="TreeGrafter"/>
</dbReference>
<evidence type="ECO:0000313" key="9">
    <source>
        <dbReference type="EMBL" id="PSC69515.1"/>
    </source>
</evidence>